<evidence type="ECO:0000313" key="2">
    <source>
        <dbReference type="Proteomes" id="UP000032142"/>
    </source>
</evidence>
<evidence type="ECO:0000313" key="1">
    <source>
        <dbReference type="EMBL" id="KHG15623.1"/>
    </source>
</evidence>
<gene>
    <name evidence="1" type="ORF">F383_20926</name>
</gene>
<keyword evidence="2" id="KW-1185">Reference proteome</keyword>
<sequence length="80" mass="9082">MTQKEPVGKWQGGVIELARRSRVRNSWQSKSIYFGNRGRQELVLNLNSDVGGIPHWEANIRGDAKLALNRENHEESKGNP</sequence>
<accession>A0A0B0NM38</accession>
<dbReference type="Proteomes" id="UP000032142">
    <property type="component" value="Unassembled WGS sequence"/>
</dbReference>
<protein>
    <submittedName>
        <fullName evidence="1">Ferredoxin--nadp reductase</fullName>
    </submittedName>
</protein>
<dbReference type="EMBL" id="KN404205">
    <property type="protein sequence ID" value="KHG15623.1"/>
    <property type="molecule type" value="Genomic_DNA"/>
</dbReference>
<organism evidence="1 2">
    <name type="scientific">Gossypium arboreum</name>
    <name type="common">Tree cotton</name>
    <name type="synonym">Gossypium nanking</name>
    <dbReference type="NCBI Taxonomy" id="29729"/>
    <lineage>
        <taxon>Eukaryota</taxon>
        <taxon>Viridiplantae</taxon>
        <taxon>Streptophyta</taxon>
        <taxon>Embryophyta</taxon>
        <taxon>Tracheophyta</taxon>
        <taxon>Spermatophyta</taxon>
        <taxon>Magnoliopsida</taxon>
        <taxon>eudicotyledons</taxon>
        <taxon>Gunneridae</taxon>
        <taxon>Pentapetalae</taxon>
        <taxon>rosids</taxon>
        <taxon>malvids</taxon>
        <taxon>Malvales</taxon>
        <taxon>Malvaceae</taxon>
        <taxon>Malvoideae</taxon>
        <taxon>Gossypium</taxon>
    </lineage>
</organism>
<name>A0A0B0NM38_GOSAR</name>
<dbReference type="AlphaFoldDB" id="A0A0B0NM38"/>
<proteinExistence type="predicted"/>
<reference evidence="2" key="1">
    <citation type="submission" date="2014-09" db="EMBL/GenBank/DDBJ databases">
        <authorList>
            <person name="Mudge J."/>
            <person name="Ramaraj T."/>
            <person name="Lindquist I.E."/>
            <person name="Bharti A.K."/>
            <person name="Sundararajan A."/>
            <person name="Cameron C.T."/>
            <person name="Woodward J.E."/>
            <person name="May G.D."/>
            <person name="Brubaker C."/>
            <person name="Broadhvest J."/>
            <person name="Wilkins T.A."/>
        </authorList>
    </citation>
    <scope>NUCLEOTIDE SEQUENCE</scope>
    <source>
        <strain evidence="2">cv. AKA8401</strain>
    </source>
</reference>